<proteinExistence type="predicted"/>
<organism evidence="1 2">
    <name type="scientific">Linum trigynum</name>
    <dbReference type="NCBI Taxonomy" id="586398"/>
    <lineage>
        <taxon>Eukaryota</taxon>
        <taxon>Viridiplantae</taxon>
        <taxon>Streptophyta</taxon>
        <taxon>Embryophyta</taxon>
        <taxon>Tracheophyta</taxon>
        <taxon>Spermatophyta</taxon>
        <taxon>Magnoliopsida</taxon>
        <taxon>eudicotyledons</taxon>
        <taxon>Gunneridae</taxon>
        <taxon>Pentapetalae</taxon>
        <taxon>rosids</taxon>
        <taxon>fabids</taxon>
        <taxon>Malpighiales</taxon>
        <taxon>Linaceae</taxon>
        <taxon>Linum</taxon>
    </lineage>
</organism>
<keyword evidence="2" id="KW-1185">Reference proteome</keyword>
<evidence type="ECO:0000313" key="2">
    <source>
        <dbReference type="Proteomes" id="UP001497516"/>
    </source>
</evidence>
<accession>A0AAV2FC45</accession>
<name>A0AAV2FC45_9ROSI</name>
<evidence type="ECO:0000313" key="1">
    <source>
        <dbReference type="EMBL" id="CAL1395532.1"/>
    </source>
</evidence>
<dbReference type="EMBL" id="OZ034819">
    <property type="protein sequence ID" value="CAL1395532.1"/>
    <property type="molecule type" value="Genomic_DNA"/>
</dbReference>
<sequence length="216" mass="23121">MALARGWAMGVEPPPGASATATEAAAEGATATECRAAEAEREVAQVNPINPPLSPSVHTSEQLRKEASVAVEVAATTTPIINRSTKELMTPPQSPFMVDSSTVTELIVGDAGARPTDPPKETEVATSWLPCKGSGTSTNNQFLLLVDGFNRVGGINHKVIKVAWVPVPQGKGMHSPIINGISIRITLAVVIMFVERSRGVQLQLLLWKFRKKWQHV</sequence>
<protein>
    <submittedName>
        <fullName evidence="1">Uncharacterized protein</fullName>
    </submittedName>
</protein>
<reference evidence="1 2" key="1">
    <citation type="submission" date="2024-04" db="EMBL/GenBank/DDBJ databases">
        <authorList>
            <person name="Fracassetti M."/>
        </authorList>
    </citation>
    <scope>NUCLEOTIDE SEQUENCE [LARGE SCALE GENOMIC DNA]</scope>
</reference>
<dbReference type="AlphaFoldDB" id="A0AAV2FC45"/>
<dbReference type="Proteomes" id="UP001497516">
    <property type="component" value="Chromosome 6"/>
</dbReference>
<gene>
    <name evidence="1" type="ORF">LTRI10_LOCUS35960</name>
</gene>